<dbReference type="Proteomes" id="UP000436088">
    <property type="component" value="Unassembled WGS sequence"/>
</dbReference>
<dbReference type="AlphaFoldDB" id="A0A6A2ZWC2"/>
<gene>
    <name evidence="1" type="ORF">F3Y22_tig00110677pilonHSYRG00059</name>
</gene>
<dbReference type="PANTHER" id="PTHR31065">
    <property type="entry name" value="PLATZ TRANSCRIPTION FACTOR FAMILY PROTEIN"/>
    <property type="match status" value="1"/>
</dbReference>
<name>A0A6A2ZWC2_HIBSY</name>
<comment type="caution">
    <text evidence="1">The sequence shown here is derived from an EMBL/GenBank/DDBJ whole genome shotgun (WGS) entry which is preliminary data.</text>
</comment>
<dbReference type="Gene3D" id="3.30.200.20">
    <property type="entry name" value="Phosphorylase Kinase, domain 1"/>
    <property type="match status" value="1"/>
</dbReference>
<dbReference type="SUPFAM" id="SSF56112">
    <property type="entry name" value="Protein kinase-like (PK-like)"/>
    <property type="match status" value="1"/>
</dbReference>
<dbReference type="InterPro" id="IPR006734">
    <property type="entry name" value="PLATZ"/>
</dbReference>
<reference evidence="1" key="1">
    <citation type="submission" date="2019-09" db="EMBL/GenBank/DDBJ databases">
        <title>Draft genome information of white flower Hibiscus syriacus.</title>
        <authorList>
            <person name="Kim Y.-M."/>
        </authorList>
    </citation>
    <scope>NUCLEOTIDE SEQUENCE [LARGE SCALE GENOMIC DNA]</scope>
    <source>
        <strain evidence="1">YM2019G1</strain>
    </source>
</reference>
<proteinExistence type="predicted"/>
<sequence>MPVPPWLEPLLSTTFFIVCRIHGDAAARGECNMYCLDYRDDSFCFYCHSCKHKNHQVIKIRRSSYHVVVRVTEIHKKFDITGAQTYVINSASVLFLNQRPQPKSGKLGVSHLYEICGSTLLDPFRFCSLGCKEVSLMKRLRHPNVLLFMGDVTSPQRLRIVTEFLSPSFQVLRQRLNNSNSVHTRDVDELTSSKLSLDLDKVDELAHEVKDSSTSGVQSPDSLVPVTACHTNDVEAAISEGKYQLMKAQQWMEFQVLI</sequence>
<evidence type="ECO:0000313" key="1">
    <source>
        <dbReference type="EMBL" id="KAE8696053.1"/>
    </source>
</evidence>
<evidence type="ECO:0000313" key="2">
    <source>
        <dbReference type="Proteomes" id="UP000436088"/>
    </source>
</evidence>
<dbReference type="PANTHER" id="PTHR31065:SF56">
    <property type="entry name" value="OS11G0428700 PROTEIN"/>
    <property type="match status" value="1"/>
</dbReference>
<accession>A0A6A2ZWC2</accession>
<dbReference type="InterPro" id="IPR011009">
    <property type="entry name" value="Kinase-like_dom_sf"/>
</dbReference>
<dbReference type="EMBL" id="VEPZ02001070">
    <property type="protein sequence ID" value="KAE8696053.1"/>
    <property type="molecule type" value="Genomic_DNA"/>
</dbReference>
<dbReference type="Pfam" id="PF04640">
    <property type="entry name" value="PLATZ"/>
    <property type="match status" value="1"/>
</dbReference>
<protein>
    <submittedName>
        <fullName evidence="1">Vacuolar protein-sorting-associated protein 37-like protein 1-like</fullName>
    </submittedName>
</protein>
<organism evidence="1 2">
    <name type="scientific">Hibiscus syriacus</name>
    <name type="common">Rose of Sharon</name>
    <dbReference type="NCBI Taxonomy" id="106335"/>
    <lineage>
        <taxon>Eukaryota</taxon>
        <taxon>Viridiplantae</taxon>
        <taxon>Streptophyta</taxon>
        <taxon>Embryophyta</taxon>
        <taxon>Tracheophyta</taxon>
        <taxon>Spermatophyta</taxon>
        <taxon>Magnoliopsida</taxon>
        <taxon>eudicotyledons</taxon>
        <taxon>Gunneridae</taxon>
        <taxon>Pentapetalae</taxon>
        <taxon>rosids</taxon>
        <taxon>malvids</taxon>
        <taxon>Malvales</taxon>
        <taxon>Malvaceae</taxon>
        <taxon>Malvoideae</taxon>
        <taxon>Hibiscus</taxon>
    </lineage>
</organism>
<keyword evidence="2" id="KW-1185">Reference proteome</keyword>